<dbReference type="GeneID" id="25393123"/>
<dbReference type="EMBL" id="CP000300">
    <property type="protein sequence ID" value="ABE51297.1"/>
    <property type="molecule type" value="Genomic_DNA"/>
</dbReference>
<protein>
    <recommendedName>
        <fullName evidence="1">DUF306 domain-containing protein</fullName>
    </recommendedName>
</protein>
<dbReference type="OrthoDB" id="140758at2157"/>
<evidence type="ECO:0000313" key="2">
    <source>
        <dbReference type="EMBL" id="ABE51297.1"/>
    </source>
</evidence>
<dbReference type="InterPro" id="IPR005184">
    <property type="entry name" value="DUF306_Meta_HslJ"/>
</dbReference>
<dbReference type="HOGENOM" id="CLU_1072038_0_0_2"/>
<dbReference type="InterPro" id="IPR038670">
    <property type="entry name" value="HslJ-like_sf"/>
</dbReference>
<feature type="domain" description="DUF306" evidence="1">
    <location>
        <begin position="65"/>
        <end position="153"/>
    </location>
</feature>
<dbReference type="AlphaFoldDB" id="Q12Z29"/>
<dbReference type="Pfam" id="PF03724">
    <property type="entry name" value="META"/>
    <property type="match status" value="1"/>
</dbReference>
<gene>
    <name evidence="2" type="ordered locus">Mbur_0295</name>
</gene>
<dbReference type="PANTHER" id="PTHR35535:SF2">
    <property type="entry name" value="DUF306 DOMAIN-CONTAINING PROTEIN"/>
    <property type="match status" value="1"/>
</dbReference>
<dbReference type="KEGG" id="mbu:Mbur_0295"/>
<keyword evidence="3" id="KW-1185">Reference proteome</keyword>
<dbReference type="InterPro" id="IPR053147">
    <property type="entry name" value="Hsp_HslJ-like"/>
</dbReference>
<sequence>MQNTKKILTLLFICVLATATLLVSGCTEIADDSEDVNSDEIISINTVANIEWQWSGLIETESGSQSVVPDPENYTIVLNSDETYSIKADCNVGSGGYTLEGSNLTLSSGPITLAYCGSDSLDTQYLSLLNNVTTVSMDNDQLVLGIGENGDRMLFVKGGISSDSNEESETLSSFNGTISSLEDGDSYPMFLLESEEISSSGYTKGIKYVISEETVIMDPNGGLFDSENLKEGMNVRVFFGPALTKSIPPIGQAELIQLI</sequence>
<accession>Q12Z29</accession>
<dbReference type="PANTHER" id="PTHR35535">
    <property type="entry name" value="HEAT SHOCK PROTEIN HSLJ"/>
    <property type="match status" value="1"/>
</dbReference>
<reference evidence="3" key="1">
    <citation type="journal article" date="2009" name="ISME J.">
        <title>The genome sequence of the psychrophilic archaeon, Methanococcoides burtonii: the role of genome evolution in cold adaptation.</title>
        <authorList>
            <person name="Allen M.A."/>
            <person name="Lauro F.M."/>
            <person name="Williams T.J."/>
            <person name="Burg D."/>
            <person name="Siddiqui K.S."/>
            <person name="De Francisci D."/>
            <person name="Chong K.W."/>
            <person name="Pilak O."/>
            <person name="Chew H.H."/>
            <person name="De Maere M.Z."/>
            <person name="Ting L."/>
            <person name="Katrib M."/>
            <person name="Ng C."/>
            <person name="Sowers K.R."/>
            <person name="Galperin M.Y."/>
            <person name="Anderson I.J."/>
            <person name="Ivanova N."/>
            <person name="Dalin E."/>
            <person name="Martinez M."/>
            <person name="Lapidus A."/>
            <person name="Hauser L."/>
            <person name="Land M."/>
            <person name="Thomas T."/>
            <person name="Cavicchioli R."/>
        </authorList>
    </citation>
    <scope>NUCLEOTIDE SEQUENCE [LARGE SCALE GENOMIC DNA]</scope>
    <source>
        <strain evidence="3">DSM 6242 / NBRC 107633 / OCM 468 / ACE-M</strain>
    </source>
</reference>
<dbReference type="PROSITE" id="PS51257">
    <property type="entry name" value="PROKAR_LIPOPROTEIN"/>
    <property type="match status" value="1"/>
</dbReference>
<proteinExistence type="predicted"/>
<organism evidence="2 3">
    <name type="scientific">Methanococcoides burtonii (strain DSM 6242 / NBRC 107633 / OCM 468 / ACE-M)</name>
    <dbReference type="NCBI Taxonomy" id="259564"/>
    <lineage>
        <taxon>Archaea</taxon>
        <taxon>Methanobacteriati</taxon>
        <taxon>Methanobacteriota</taxon>
        <taxon>Stenosarchaea group</taxon>
        <taxon>Methanomicrobia</taxon>
        <taxon>Methanosarcinales</taxon>
        <taxon>Methanosarcinaceae</taxon>
        <taxon>Methanococcoides</taxon>
    </lineage>
</organism>
<dbReference type="RefSeq" id="WP_011498459.1">
    <property type="nucleotide sequence ID" value="NC_007955.1"/>
</dbReference>
<dbReference type="Gene3D" id="2.40.128.270">
    <property type="match status" value="1"/>
</dbReference>
<dbReference type="Proteomes" id="UP000001979">
    <property type="component" value="Chromosome"/>
</dbReference>
<name>Q12Z29_METBU</name>
<evidence type="ECO:0000313" key="3">
    <source>
        <dbReference type="Proteomes" id="UP000001979"/>
    </source>
</evidence>
<evidence type="ECO:0000259" key="1">
    <source>
        <dbReference type="Pfam" id="PF03724"/>
    </source>
</evidence>